<evidence type="ECO:0000313" key="3">
    <source>
        <dbReference type="Proteomes" id="UP000077266"/>
    </source>
</evidence>
<dbReference type="EMBL" id="KV425886">
    <property type="protein sequence ID" value="KZW02858.1"/>
    <property type="molecule type" value="Genomic_DNA"/>
</dbReference>
<gene>
    <name evidence="2" type="ORF">EXIGLDRAFT_374776</name>
</gene>
<feature type="transmembrane region" description="Helical" evidence="1">
    <location>
        <begin position="55"/>
        <end position="77"/>
    </location>
</feature>
<reference evidence="2 3" key="1">
    <citation type="journal article" date="2016" name="Mol. Biol. Evol.">
        <title>Comparative Genomics of Early-Diverging Mushroom-Forming Fungi Provides Insights into the Origins of Lignocellulose Decay Capabilities.</title>
        <authorList>
            <person name="Nagy L.G."/>
            <person name="Riley R."/>
            <person name="Tritt A."/>
            <person name="Adam C."/>
            <person name="Daum C."/>
            <person name="Floudas D."/>
            <person name="Sun H."/>
            <person name="Yadav J.S."/>
            <person name="Pangilinan J."/>
            <person name="Larsson K.H."/>
            <person name="Matsuura K."/>
            <person name="Barry K."/>
            <person name="Labutti K."/>
            <person name="Kuo R."/>
            <person name="Ohm R.A."/>
            <person name="Bhattacharya S.S."/>
            <person name="Shirouzu T."/>
            <person name="Yoshinaga Y."/>
            <person name="Martin F.M."/>
            <person name="Grigoriev I.V."/>
            <person name="Hibbett D.S."/>
        </authorList>
    </citation>
    <scope>NUCLEOTIDE SEQUENCE [LARGE SCALE GENOMIC DNA]</scope>
    <source>
        <strain evidence="2 3">HHB12029</strain>
    </source>
</reference>
<sequence>MVLSLFLSDLLSPSPLPPFPSTLLRLSLVTSLFTFTFTSTPPGNHVPLEHHIRMVLFFTTLFFASSLVSLLLTLLLLQQKCIALSPFSLSYAWSTPRSFLLTFDSNRLLDFFTRRHPQLYGQDRGTRSTLVRDGCGLCAKARS</sequence>
<protein>
    <submittedName>
        <fullName evidence="2">Uncharacterized protein</fullName>
    </submittedName>
</protein>
<accession>A0A165PZ13</accession>
<dbReference type="Proteomes" id="UP000077266">
    <property type="component" value="Unassembled WGS sequence"/>
</dbReference>
<dbReference type="AlphaFoldDB" id="A0A165PZ13"/>
<evidence type="ECO:0000313" key="2">
    <source>
        <dbReference type="EMBL" id="KZW02858.1"/>
    </source>
</evidence>
<keyword evidence="3" id="KW-1185">Reference proteome</keyword>
<keyword evidence="1" id="KW-0472">Membrane</keyword>
<name>A0A165PZ13_EXIGL</name>
<dbReference type="InParanoid" id="A0A165PZ13"/>
<proteinExistence type="predicted"/>
<organism evidence="2 3">
    <name type="scientific">Exidia glandulosa HHB12029</name>
    <dbReference type="NCBI Taxonomy" id="1314781"/>
    <lineage>
        <taxon>Eukaryota</taxon>
        <taxon>Fungi</taxon>
        <taxon>Dikarya</taxon>
        <taxon>Basidiomycota</taxon>
        <taxon>Agaricomycotina</taxon>
        <taxon>Agaricomycetes</taxon>
        <taxon>Auriculariales</taxon>
        <taxon>Exidiaceae</taxon>
        <taxon>Exidia</taxon>
    </lineage>
</organism>
<keyword evidence="1" id="KW-0812">Transmembrane</keyword>
<keyword evidence="1" id="KW-1133">Transmembrane helix</keyword>
<evidence type="ECO:0000256" key="1">
    <source>
        <dbReference type="SAM" id="Phobius"/>
    </source>
</evidence>